<evidence type="ECO:0008006" key="4">
    <source>
        <dbReference type="Google" id="ProtNLM"/>
    </source>
</evidence>
<feature type="compositionally biased region" description="Basic and acidic residues" evidence="1">
    <location>
        <begin position="1"/>
        <end position="13"/>
    </location>
</feature>
<dbReference type="OrthoDB" id="3725402at2"/>
<feature type="region of interest" description="Disordered" evidence="1">
    <location>
        <begin position="218"/>
        <end position="260"/>
    </location>
</feature>
<protein>
    <recommendedName>
        <fullName evidence="4">DUF4194 domain-containing protein</fullName>
    </recommendedName>
</protein>
<dbReference type="InterPro" id="IPR025449">
    <property type="entry name" value="JetB"/>
</dbReference>
<name>A0A255HFE5_9ACTN</name>
<feature type="compositionally biased region" description="Basic and acidic residues" evidence="1">
    <location>
        <begin position="248"/>
        <end position="260"/>
    </location>
</feature>
<reference evidence="2 3" key="1">
    <citation type="submission" date="2017-07" db="EMBL/GenBank/DDBJ databases">
        <title>Draft whole genome sequences of clinical Proprionibacteriaceae strains.</title>
        <authorList>
            <person name="Bernier A.-M."/>
            <person name="Bernard K."/>
            <person name="Domingo M.-C."/>
        </authorList>
    </citation>
    <scope>NUCLEOTIDE SEQUENCE [LARGE SCALE GENOMIC DNA]</scope>
    <source>
        <strain evidence="2 3">NML 130396</strain>
    </source>
</reference>
<dbReference type="Pfam" id="PF13835">
    <property type="entry name" value="DUF4194"/>
    <property type="match status" value="1"/>
</dbReference>
<dbReference type="EMBL" id="NMVQ01000001">
    <property type="protein sequence ID" value="OYO25124.1"/>
    <property type="molecule type" value="Genomic_DNA"/>
</dbReference>
<proteinExistence type="predicted"/>
<organism evidence="2 3">
    <name type="scientific">Enemella dayhoffiae</name>
    <dbReference type="NCBI Taxonomy" id="2016507"/>
    <lineage>
        <taxon>Bacteria</taxon>
        <taxon>Bacillati</taxon>
        <taxon>Actinomycetota</taxon>
        <taxon>Actinomycetes</taxon>
        <taxon>Propionibacteriales</taxon>
        <taxon>Propionibacteriaceae</taxon>
        <taxon>Enemella</taxon>
    </lineage>
</organism>
<evidence type="ECO:0000256" key="1">
    <source>
        <dbReference type="SAM" id="MobiDB-lite"/>
    </source>
</evidence>
<accession>A0A255HFE5</accession>
<dbReference type="Proteomes" id="UP000216311">
    <property type="component" value="Unassembled WGS sequence"/>
</dbReference>
<sequence length="260" mass="28603">MGSMTEHPERDASVSDETLAPHQLTRDDHGRLPDDSRRAMVQLLRGPYVHHERHAGLWRAIVRDEAAIRELLGNLYLQLSLDHERGLAFVANAELAELATPKVVRRTPLTLLDTALVLLLRVRLLRDASPSGRVFIGRDEIDDELAPYRPVTNTDASTFAKRINASVEKMKKASVLLGTAEDDRFEISPVLTLVFDAEQVQAVTEEISALVEVAGRAVRAAPDEEAADDPESIGDDVDSDEPAPVARRAADLSDHDEGAR</sequence>
<evidence type="ECO:0000313" key="2">
    <source>
        <dbReference type="EMBL" id="OYO25124.1"/>
    </source>
</evidence>
<gene>
    <name evidence="2" type="ORF">CGZ93_01310</name>
</gene>
<keyword evidence="3" id="KW-1185">Reference proteome</keyword>
<feature type="region of interest" description="Disordered" evidence="1">
    <location>
        <begin position="1"/>
        <end position="33"/>
    </location>
</feature>
<feature type="compositionally biased region" description="Acidic residues" evidence="1">
    <location>
        <begin position="223"/>
        <end position="241"/>
    </location>
</feature>
<evidence type="ECO:0000313" key="3">
    <source>
        <dbReference type="Proteomes" id="UP000216311"/>
    </source>
</evidence>
<comment type="caution">
    <text evidence="2">The sequence shown here is derived from an EMBL/GenBank/DDBJ whole genome shotgun (WGS) entry which is preliminary data.</text>
</comment>
<feature type="compositionally biased region" description="Basic and acidic residues" evidence="1">
    <location>
        <begin position="24"/>
        <end position="33"/>
    </location>
</feature>
<dbReference type="AlphaFoldDB" id="A0A255HFE5"/>